<dbReference type="InterPro" id="IPR034660">
    <property type="entry name" value="DinB/YfiT-like"/>
</dbReference>
<evidence type="ECO:0000313" key="3">
    <source>
        <dbReference type="Proteomes" id="UP000067625"/>
    </source>
</evidence>
<feature type="domain" description="DinB-like" evidence="1">
    <location>
        <begin position="30"/>
        <end position="165"/>
    </location>
</feature>
<dbReference type="STRING" id="1441095.AM592_14095"/>
<organism evidence="2 3">
    <name type="scientific">Bacillus gobiensis</name>
    <dbReference type="NCBI Taxonomy" id="1441095"/>
    <lineage>
        <taxon>Bacteria</taxon>
        <taxon>Bacillati</taxon>
        <taxon>Bacillota</taxon>
        <taxon>Bacilli</taxon>
        <taxon>Bacillales</taxon>
        <taxon>Bacillaceae</taxon>
        <taxon>Bacillus</taxon>
    </lineage>
</organism>
<dbReference type="SUPFAM" id="SSF109854">
    <property type="entry name" value="DinB/YfiT-like putative metalloenzymes"/>
    <property type="match status" value="1"/>
</dbReference>
<name>A0A0M5JAC7_9BACI</name>
<dbReference type="Pfam" id="PF12867">
    <property type="entry name" value="DinB_2"/>
    <property type="match status" value="1"/>
</dbReference>
<sequence>MMKRPEISEYNEYYEKYISLVPDGDILQILDDQMKETIRLLQDLTEAEGQFRYSPEKWSLKEVLGHIADTERVMGYRLLTFGRGETASLPGYDIDGYVSNAVFDEQPVQDLLDNLHSVRQSTLQLLESFTEEAWLRGGIASNFEVTVRALVYIVAGHELHHRQIIQERYLK</sequence>
<dbReference type="AlphaFoldDB" id="A0A0M5JAC7"/>
<dbReference type="EMBL" id="CP012600">
    <property type="protein sequence ID" value="ALC82581.1"/>
    <property type="molecule type" value="Genomic_DNA"/>
</dbReference>
<keyword evidence="3" id="KW-1185">Reference proteome</keyword>
<evidence type="ECO:0000259" key="1">
    <source>
        <dbReference type="Pfam" id="PF12867"/>
    </source>
</evidence>
<accession>A0A0M5JAC7</accession>
<dbReference type="PATRIC" id="fig|1441095.3.peg.3104"/>
<dbReference type="Proteomes" id="UP000067625">
    <property type="component" value="Chromosome"/>
</dbReference>
<dbReference type="InterPro" id="IPR024775">
    <property type="entry name" value="DinB-like"/>
</dbReference>
<reference evidence="3" key="1">
    <citation type="submission" date="2015-08" db="EMBL/GenBank/DDBJ databases">
        <title>Genome sequencing project for genomic taxonomy and phylogenomics of Bacillus-like bacteria.</title>
        <authorList>
            <person name="Liu B."/>
            <person name="Wang J."/>
            <person name="Zhu Y."/>
            <person name="Liu G."/>
            <person name="Chen Q."/>
            <person name="Chen Z."/>
            <person name="Lan J."/>
            <person name="Che J."/>
            <person name="Ge C."/>
            <person name="Shi H."/>
            <person name="Pan Z."/>
            <person name="Liu X."/>
        </authorList>
    </citation>
    <scope>NUCLEOTIDE SEQUENCE [LARGE SCALE GENOMIC DNA]</scope>
    <source>
        <strain evidence="3">FJAT-4402</strain>
    </source>
</reference>
<evidence type="ECO:0000313" key="2">
    <source>
        <dbReference type="EMBL" id="ALC82581.1"/>
    </source>
</evidence>
<dbReference type="OrthoDB" id="9793216at2"/>
<protein>
    <submittedName>
        <fullName evidence="2">Damage-inducible protein DinB</fullName>
    </submittedName>
</protein>
<reference evidence="2 3" key="2">
    <citation type="journal article" date="2016" name="Int. J. Syst. Evol. Microbiol.">
        <title>Bacillus gobiensis sp. nov., isolated from a soil sample.</title>
        <authorList>
            <person name="Liu B."/>
            <person name="Liu G.H."/>
            <person name="Cetin S."/>
            <person name="Schumann P."/>
            <person name="Pan Z.Z."/>
            <person name="Chen Q.Q."/>
        </authorList>
    </citation>
    <scope>NUCLEOTIDE SEQUENCE [LARGE SCALE GENOMIC DNA]</scope>
    <source>
        <strain evidence="2 3">FJAT-4402</strain>
    </source>
</reference>
<proteinExistence type="predicted"/>
<dbReference type="Gene3D" id="1.20.120.450">
    <property type="entry name" value="dinb family like domain"/>
    <property type="match status" value="1"/>
</dbReference>
<gene>
    <name evidence="2" type="ORF">AM592_14095</name>
</gene>
<dbReference type="RefSeq" id="WP_053604384.1">
    <property type="nucleotide sequence ID" value="NZ_CP012600.1"/>
</dbReference>